<dbReference type="KEGG" id="plon:Pla110_10240"/>
<dbReference type="SUPFAM" id="SSF52047">
    <property type="entry name" value="RNI-like"/>
    <property type="match status" value="1"/>
</dbReference>
<dbReference type="InterPro" id="IPR032675">
    <property type="entry name" value="LRR_dom_sf"/>
</dbReference>
<accession>A0A518CJB0</accession>
<dbReference type="Gene3D" id="3.80.10.10">
    <property type="entry name" value="Ribonuclease Inhibitor"/>
    <property type="match status" value="1"/>
</dbReference>
<keyword evidence="1" id="KW-0812">Transmembrane</keyword>
<name>A0A518CJB0_9PLAN</name>
<protein>
    <recommendedName>
        <fullName evidence="4">Leucine Rich repeats (2 copies)</fullName>
    </recommendedName>
</protein>
<evidence type="ECO:0000256" key="1">
    <source>
        <dbReference type="SAM" id="Phobius"/>
    </source>
</evidence>
<keyword evidence="3" id="KW-1185">Reference proteome</keyword>
<evidence type="ECO:0008006" key="4">
    <source>
        <dbReference type="Google" id="ProtNLM"/>
    </source>
</evidence>
<evidence type="ECO:0000313" key="2">
    <source>
        <dbReference type="EMBL" id="QDU79316.1"/>
    </source>
</evidence>
<dbReference type="OrthoDB" id="255109at2"/>
<evidence type="ECO:0000313" key="3">
    <source>
        <dbReference type="Proteomes" id="UP000317178"/>
    </source>
</evidence>
<keyword evidence="1" id="KW-0472">Membrane</keyword>
<reference evidence="2 3" key="1">
    <citation type="submission" date="2019-02" db="EMBL/GenBank/DDBJ databases">
        <title>Deep-cultivation of Planctomycetes and their phenomic and genomic characterization uncovers novel biology.</title>
        <authorList>
            <person name="Wiegand S."/>
            <person name="Jogler M."/>
            <person name="Boedeker C."/>
            <person name="Pinto D."/>
            <person name="Vollmers J."/>
            <person name="Rivas-Marin E."/>
            <person name="Kohn T."/>
            <person name="Peeters S.H."/>
            <person name="Heuer A."/>
            <person name="Rast P."/>
            <person name="Oberbeckmann S."/>
            <person name="Bunk B."/>
            <person name="Jeske O."/>
            <person name="Meyerdierks A."/>
            <person name="Storesund J.E."/>
            <person name="Kallscheuer N."/>
            <person name="Luecker S."/>
            <person name="Lage O.M."/>
            <person name="Pohl T."/>
            <person name="Merkel B.J."/>
            <person name="Hornburger P."/>
            <person name="Mueller R.-W."/>
            <person name="Bruemmer F."/>
            <person name="Labrenz M."/>
            <person name="Spormann A.M."/>
            <person name="Op den Camp H."/>
            <person name="Overmann J."/>
            <person name="Amann R."/>
            <person name="Jetten M.S.M."/>
            <person name="Mascher T."/>
            <person name="Medema M.H."/>
            <person name="Devos D.P."/>
            <person name="Kaster A.-K."/>
            <person name="Ovreas L."/>
            <person name="Rohde M."/>
            <person name="Galperin M.Y."/>
            <person name="Jogler C."/>
        </authorList>
    </citation>
    <scope>NUCLEOTIDE SEQUENCE [LARGE SCALE GENOMIC DNA]</scope>
    <source>
        <strain evidence="2 3">Pla110</strain>
    </source>
</reference>
<organism evidence="2 3">
    <name type="scientific">Polystyrenella longa</name>
    <dbReference type="NCBI Taxonomy" id="2528007"/>
    <lineage>
        <taxon>Bacteria</taxon>
        <taxon>Pseudomonadati</taxon>
        <taxon>Planctomycetota</taxon>
        <taxon>Planctomycetia</taxon>
        <taxon>Planctomycetales</taxon>
        <taxon>Planctomycetaceae</taxon>
        <taxon>Polystyrenella</taxon>
    </lineage>
</organism>
<dbReference type="RefSeq" id="WP_144993823.1">
    <property type="nucleotide sequence ID" value="NZ_CP036281.1"/>
</dbReference>
<keyword evidence="1" id="KW-1133">Transmembrane helix</keyword>
<feature type="transmembrane region" description="Helical" evidence="1">
    <location>
        <begin position="9"/>
        <end position="29"/>
    </location>
</feature>
<dbReference type="Proteomes" id="UP000317178">
    <property type="component" value="Chromosome"/>
</dbReference>
<dbReference type="EMBL" id="CP036281">
    <property type="protein sequence ID" value="QDU79316.1"/>
    <property type="molecule type" value="Genomic_DNA"/>
</dbReference>
<dbReference type="AlphaFoldDB" id="A0A518CJB0"/>
<gene>
    <name evidence="2" type="ORF">Pla110_10240</name>
</gene>
<proteinExistence type="predicted"/>
<sequence length="321" mass="36139">MSWLKRKRVLIGITLVVGLVIGGLSIYFIRLMDRRESFQNQAGVLAQLDSRSMLPKWLANMMGDWQPPFLISQRVTRLHVTSLDQLQQAMELYSIRDIEDLSISPPDSSVPIESDLEFLDEMPALTTMVLYNIRPTHLGIERIGSLSSLWALEMPEVEHLTPADFDQLAKLKSLTSFTFTGNIDEEELWRLVCKSPQLAVARRVDRSPFSLVLTDEHLALLQERISLSKLPCRKLAITDKGVKQIARFSNLSYLDLTGCDVTDAAVEHLSTMIYLRELYIADTQISEEGIATLKEALPKCDISTEANPLEKNPIDNVDGAP</sequence>